<name>A0A7R9IWT8_TIMCA</name>
<dbReference type="SUPFAM" id="SSF50129">
    <property type="entry name" value="GroES-like"/>
    <property type="match status" value="1"/>
</dbReference>
<protein>
    <submittedName>
        <fullName evidence="1">(California timema) hypothetical protein</fullName>
    </submittedName>
</protein>
<dbReference type="AlphaFoldDB" id="A0A7R9IWT8"/>
<dbReference type="InterPro" id="IPR011032">
    <property type="entry name" value="GroES-like_sf"/>
</dbReference>
<accession>A0A7R9IWT8</accession>
<evidence type="ECO:0000313" key="1">
    <source>
        <dbReference type="EMBL" id="CAD7568402.1"/>
    </source>
</evidence>
<dbReference type="EMBL" id="OE179316">
    <property type="protein sequence ID" value="CAD7568402.1"/>
    <property type="molecule type" value="Genomic_DNA"/>
</dbReference>
<dbReference type="Gene3D" id="3.90.180.10">
    <property type="entry name" value="Medium-chain alcohol dehydrogenases, catalytic domain"/>
    <property type="match status" value="1"/>
</dbReference>
<proteinExistence type="predicted"/>
<reference evidence="1" key="1">
    <citation type="submission" date="2020-11" db="EMBL/GenBank/DDBJ databases">
        <authorList>
            <person name="Tran Van P."/>
        </authorList>
    </citation>
    <scope>NUCLEOTIDE SEQUENCE</scope>
</reference>
<gene>
    <name evidence="1" type="ORF">TCMB3V08_LOCUS1171</name>
</gene>
<sequence length="181" mass="19937">MLRLFSHVRQFFGVLLTHYTCSQDSNTRHMSAQSEHFWIPLLEHVVTASSIACLELLFILAISVNRQAMDVMLVRKIQRLTESGGGAGEGYAEYIIVPDLQFLVKLPDSIPLSVAAMLPTGALLAMNTVSSVHQHFSSPSECKDLKRQPTSHAVVNLTCSGNGAMIPQLINKTRPTNRAVH</sequence>
<organism evidence="1">
    <name type="scientific">Timema californicum</name>
    <name type="common">California timema</name>
    <name type="synonym">Walking stick</name>
    <dbReference type="NCBI Taxonomy" id="61474"/>
    <lineage>
        <taxon>Eukaryota</taxon>
        <taxon>Metazoa</taxon>
        <taxon>Ecdysozoa</taxon>
        <taxon>Arthropoda</taxon>
        <taxon>Hexapoda</taxon>
        <taxon>Insecta</taxon>
        <taxon>Pterygota</taxon>
        <taxon>Neoptera</taxon>
        <taxon>Polyneoptera</taxon>
        <taxon>Phasmatodea</taxon>
        <taxon>Timematodea</taxon>
        <taxon>Timematoidea</taxon>
        <taxon>Timematidae</taxon>
        <taxon>Timema</taxon>
    </lineage>
</organism>